<keyword evidence="3" id="KW-1185">Reference proteome</keyword>
<evidence type="ECO:0000313" key="3">
    <source>
        <dbReference type="Proteomes" id="UP000265618"/>
    </source>
</evidence>
<accession>A0A9K3DAM8</accession>
<gene>
    <name evidence="2" type="ORF">KIPB_015543</name>
</gene>
<comment type="caution">
    <text evidence="2">The sequence shown here is derived from an EMBL/GenBank/DDBJ whole genome shotgun (WGS) entry which is preliminary data.</text>
</comment>
<name>A0A9K3DAM8_9EUKA</name>
<proteinExistence type="predicted"/>
<organism evidence="2 3">
    <name type="scientific">Kipferlia bialata</name>
    <dbReference type="NCBI Taxonomy" id="797122"/>
    <lineage>
        <taxon>Eukaryota</taxon>
        <taxon>Metamonada</taxon>
        <taxon>Carpediemonas-like organisms</taxon>
        <taxon>Kipferlia</taxon>
    </lineage>
</organism>
<feature type="compositionally biased region" description="Basic and acidic residues" evidence="1">
    <location>
        <begin position="40"/>
        <end position="54"/>
    </location>
</feature>
<reference evidence="2 3" key="1">
    <citation type="journal article" date="2018" name="PLoS ONE">
        <title>The draft genome of Kipferlia bialata reveals reductive genome evolution in fornicate parasites.</title>
        <authorList>
            <person name="Tanifuji G."/>
            <person name="Takabayashi S."/>
            <person name="Kume K."/>
            <person name="Takagi M."/>
            <person name="Nakayama T."/>
            <person name="Kamikawa R."/>
            <person name="Inagaki Y."/>
            <person name="Hashimoto T."/>
        </authorList>
    </citation>
    <scope>NUCLEOTIDE SEQUENCE [LARGE SCALE GENOMIC DNA]</scope>
    <source>
        <strain evidence="2">NY0173</strain>
    </source>
</reference>
<feature type="region of interest" description="Disordered" evidence="1">
    <location>
        <begin position="13"/>
        <end position="66"/>
    </location>
</feature>
<evidence type="ECO:0000256" key="1">
    <source>
        <dbReference type="SAM" id="MobiDB-lite"/>
    </source>
</evidence>
<evidence type="ECO:0000313" key="2">
    <source>
        <dbReference type="EMBL" id="GIQ92019.1"/>
    </source>
</evidence>
<feature type="non-terminal residue" evidence="2">
    <location>
        <position position="1"/>
    </location>
</feature>
<dbReference type="Proteomes" id="UP000265618">
    <property type="component" value="Unassembled WGS sequence"/>
</dbReference>
<protein>
    <submittedName>
        <fullName evidence="2">Uncharacterized protein</fullName>
    </submittedName>
</protein>
<feature type="compositionally biased region" description="Pro residues" evidence="1">
    <location>
        <begin position="20"/>
        <end position="34"/>
    </location>
</feature>
<dbReference type="AlphaFoldDB" id="A0A9K3DAM8"/>
<sequence length="93" mass="10236">DVASRVVDSALSGSLSLRIPPLPTQSPLTIPLPSPKRKRESPAKAKGEREREVETPQAKLQREWGSLSGKRRMDILRDRAMGGSKSPRSVSVY</sequence>
<dbReference type="EMBL" id="BDIP01008793">
    <property type="protein sequence ID" value="GIQ92019.1"/>
    <property type="molecule type" value="Genomic_DNA"/>
</dbReference>